<feature type="region of interest" description="Disordered" evidence="1">
    <location>
        <begin position="74"/>
        <end position="98"/>
    </location>
</feature>
<gene>
    <name evidence="3" type="ORF">DWB62_007105</name>
    <name evidence="2" type="ORF">GNY23_07105</name>
</gene>
<keyword evidence="4" id="KW-1185">Reference proteome</keyword>
<dbReference type="EMBL" id="WOTW01000012">
    <property type="protein sequence ID" value="MUP37581.1"/>
    <property type="molecule type" value="Genomic_DNA"/>
</dbReference>
<reference evidence="3 4" key="1">
    <citation type="submission" date="2019-11" db="EMBL/GenBank/DDBJ databases">
        <title>Draft genome sequence of Labilibaculum sp. strain SYP isolated from Black Sea.</title>
        <authorList>
            <person name="Yadav S."/>
            <person name="Villanueva L."/>
        </authorList>
    </citation>
    <scope>NUCLEOTIDE SEQUENCE [LARGE SCALE GENOMIC DNA]</scope>
    <source>
        <strain evidence="3 4">44</strain>
    </source>
</reference>
<evidence type="ECO:0000313" key="5">
    <source>
        <dbReference type="Proteomes" id="UP000462449"/>
    </source>
</evidence>
<dbReference type="Proteomes" id="UP000462449">
    <property type="component" value="Unassembled WGS sequence"/>
</dbReference>
<proteinExistence type="predicted"/>
<dbReference type="Proteomes" id="UP000285951">
    <property type="component" value="Unassembled WGS sequence"/>
</dbReference>
<feature type="compositionally biased region" description="Polar residues" evidence="1">
    <location>
        <begin position="76"/>
        <end position="88"/>
    </location>
</feature>
<dbReference type="OrthoDB" id="9995601at2"/>
<protein>
    <submittedName>
        <fullName evidence="2">Uncharacterized protein</fullName>
    </submittedName>
</protein>
<dbReference type="AlphaFoldDB" id="A0A7M4D4K2"/>
<evidence type="ECO:0000313" key="2">
    <source>
        <dbReference type="EMBL" id="MUP37581.1"/>
    </source>
</evidence>
<reference evidence="2 5" key="2">
    <citation type="submission" date="2019-12" db="EMBL/GenBank/DDBJ databases">
        <title>Draft genome sequence of Labilibaculum sp. strain 44 isolated from deep waters of Black Sea.</title>
        <authorList>
            <person name="Yadav S."/>
            <person name="Villanueva L."/>
        </authorList>
    </citation>
    <scope>NUCLEOTIDE SEQUENCE [LARGE SCALE GENOMIC DNA]</scope>
    <source>
        <strain evidence="2 5">44</strain>
    </source>
</reference>
<dbReference type="RefSeq" id="WP_124993623.1">
    <property type="nucleotide sequence ID" value="NZ_JAVCNR010000002.1"/>
</dbReference>
<evidence type="ECO:0000313" key="4">
    <source>
        <dbReference type="Proteomes" id="UP000285951"/>
    </source>
</evidence>
<name>A0A7M4D4K2_9BACT</name>
<comment type="caution">
    <text evidence="2">The sequence shown here is derived from an EMBL/GenBank/DDBJ whole genome shotgun (WGS) entry which is preliminary data.</text>
</comment>
<organism evidence="2 5">
    <name type="scientific">Labilibaculum euxinus</name>
    <dbReference type="NCBI Taxonomy" id="2686357"/>
    <lineage>
        <taxon>Bacteria</taxon>
        <taxon>Pseudomonadati</taxon>
        <taxon>Bacteroidota</taxon>
        <taxon>Bacteroidia</taxon>
        <taxon>Marinilabiliales</taxon>
        <taxon>Marinifilaceae</taxon>
        <taxon>Labilibaculum</taxon>
    </lineage>
</organism>
<evidence type="ECO:0000313" key="3">
    <source>
        <dbReference type="EMBL" id="MVB06786.1"/>
    </source>
</evidence>
<dbReference type="EMBL" id="QTZN02000012">
    <property type="protein sequence ID" value="MVB06786.1"/>
    <property type="molecule type" value="Genomic_DNA"/>
</dbReference>
<accession>A0A7M4D4K2</accession>
<sequence length="98" mass="10777">MKNLSVLLIFLSLLLLVIPIIQQMIKVNQENKPALAAGLISGTDVTSSEYDDTDIEDLDVCFDSKTELYLYDNDSSKNSNTAISNSSRLELESPPPKA</sequence>
<evidence type="ECO:0000256" key="1">
    <source>
        <dbReference type="SAM" id="MobiDB-lite"/>
    </source>
</evidence>